<name>A0A1K2IIP3_9FLAO</name>
<keyword evidence="2" id="KW-1185">Reference proteome</keyword>
<dbReference type="Gene3D" id="1.25.10.10">
    <property type="entry name" value="Leucine-rich Repeat Variant"/>
    <property type="match status" value="1"/>
</dbReference>
<dbReference type="Proteomes" id="UP000182034">
    <property type="component" value="Unassembled WGS sequence"/>
</dbReference>
<dbReference type="InterPro" id="IPR011989">
    <property type="entry name" value="ARM-like"/>
</dbReference>
<dbReference type="SUPFAM" id="SSF48371">
    <property type="entry name" value="ARM repeat"/>
    <property type="match status" value="1"/>
</dbReference>
<organism evidence="1 2">
    <name type="scientific">Chryseobacterium limigenitum</name>
    <dbReference type="NCBI Taxonomy" id="1612149"/>
    <lineage>
        <taxon>Bacteria</taxon>
        <taxon>Pseudomonadati</taxon>
        <taxon>Bacteroidota</taxon>
        <taxon>Flavobacteriia</taxon>
        <taxon>Flavobacteriales</taxon>
        <taxon>Weeksellaceae</taxon>
        <taxon>Chryseobacterium group</taxon>
        <taxon>Chryseobacterium</taxon>
    </lineage>
</organism>
<dbReference type="InterPro" id="IPR016024">
    <property type="entry name" value="ARM-type_fold"/>
</dbReference>
<dbReference type="EMBL" id="FPKW01000003">
    <property type="protein sequence ID" value="SFZ92297.1"/>
    <property type="molecule type" value="Genomic_DNA"/>
</dbReference>
<reference evidence="2" key="1">
    <citation type="submission" date="2016-10" db="EMBL/GenBank/DDBJ databases">
        <authorList>
            <person name="Varghese N."/>
            <person name="Submissions S."/>
        </authorList>
    </citation>
    <scope>NUCLEOTIDE SEQUENCE [LARGE SCALE GENOMIC DNA]</scope>
    <source>
        <strain evidence="2">SUR2</strain>
    </source>
</reference>
<evidence type="ECO:0000313" key="1">
    <source>
        <dbReference type="EMBL" id="SFZ92297.1"/>
    </source>
</evidence>
<evidence type="ECO:0008006" key="3">
    <source>
        <dbReference type="Google" id="ProtNLM"/>
    </source>
</evidence>
<dbReference type="OrthoDB" id="278248at2"/>
<accession>A0A1K2IIP3</accession>
<sequence length="269" mass="31636">MKTDFESLIQKAHKAKTETNYWNQITPLRQFVNEEMISRCFQLIDSDDLKFKQIGIDVLCQLGRNRKIFIKKLFEKLFYIFETPIDENLICTSLFAIGHNNEYLKTKHIRTLKKFQNSKSKDIRYSLTFCLMGIKNEIAVKMLIKLAQDKSPKVRDWATFGLGSQMKTDNDEIRNILYKNSFSKDNQTRQEAIKGLANRKDERVKDIILKELNSQNFSSLIFDTLMNLENGDFFLPQLENIYNSCRGKEDISEDWLEDLKNCIEVLKTN</sequence>
<protein>
    <recommendedName>
        <fullName evidence="3">HEAT repeat-containing protein</fullName>
    </recommendedName>
</protein>
<dbReference type="RefSeq" id="WP_072408113.1">
    <property type="nucleotide sequence ID" value="NZ_FPKW01000003.1"/>
</dbReference>
<evidence type="ECO:0000313" key="2">
    <source>
        <dbReference type="Proteomes" id="UP000182034"/>
    </source>
</evidence>
<dbReference type="AlphaFoldDB" id="A0A1K2IIP3"/>
<dbReference type="STRING" id="1612149.SAMN05216324_103203"/>
<proteinExistence type="predicted"/>
<gene>
    <name evidence="1" type="ORF">SAMN05216324_103203</name>
</gene>